<dbReference type="EMBL" id="CZQE01000082">
    <property type="protein sequence ID" value="CUS43765.1"/>
    <property type="molecule type" value="Genomic_DNA"/>
</dbReference>
<proteinExistence type="predicted"/>
<protein>
    <submittedName>
        <fullName evidence="2">Protein yceI</fullName>
    </submittedName>
</protein>
<dbReference type="AlphaFoldDB" id="A0A160TG53"/>
<name>A0A160TG53_9ZZZZ</name>
<gene>
    <name evidence="2" type="ORF">MGWOODY_Smn3695</name>
</gene>
<dbReference type="SMART" id="SM00867">
    <property type="entry name" value="YceI"/>
    <property type="match status" value="1"/>
</dbReference>
<dbReference type="Gene3D" id="2.40.128.110">
    <property type="entry name" value="Lipid/polyisoprenoid-binding, YceI-like"/>
    <property type="match status" value="1"/>
</dbReference>
<organism evidence="2">
    <name type="scientific">hydrothermal vent metagenome</name>
    <dbReference type="NCBI Taxonomy" id="652676"/>
    <lineage>
        <taxon>unclassified sequences</taxon>
        <taxon>metagenomes</taxon>
        <taxon>ecological metagenomes</taxon>
    </lineage>
</organism>
<feature type="domain" description="Lipid/polyisoprenoid-binding YceI-like" evidence="1">
    <location>
        <begin position="38"/>
        <end position="202"/>
    </location>
</feature>
<sequence>MRIALVAVLALATAPLLAQTPPAGPPGTPDATKIVSGTYQVEPRHSQILFTVNHLGFTEYTGQFTQPTGTLVVDTSNPGNSKVDVTISIDKVLTTVPALDAHLKTPDFFDAVKFPTAKFVSTRVTVNGTTATIAGDLTIKDVTKPVVLQARFVGAGNATQGAKKLNFGFAATTSIKRSDFGITYLLPGVTDKVDLTINAGFVAQ</sequence>
<dbReference type="Pfam" id="PF04264">
    <property type="entry name" value="YceI"/>
    <property type="match status" value="1"/>
</dbReference>
<dbReference type="PANTHER" id="PTHR34406:SF1">
    <property type="entry name" value="PROTEIN YCEI"/>
    <property type="match status" value="1"/>
</dbReference>
<dbReference type="InterPro" id="IPR007372">
    <property type="entry name" value="Lipid/polyisoprenoid-bd_YceI"/>
</dbReference>
<dbReference type="InterPro" id="IPR036761">
    <property type="entry name" value="TTHA0802/YceI-like_sf"/>
</dbReference>
<dbReference type="PANTHER" id="PTHR34406">
    <property type="entry name" value="PROTEIN YCEI"/>
    <property type="match status" value="1"/>
</dbReference>
<accession>A0A160TG53</accession>
<evidence type="ECO:0000259" key="1">
    <source>
        <dbReference type="SMART" id="SM00867"/>
    </source>
</evidence>
<evidence type="ECO:0000313" key="2">
    <source>
        <dbReference type="EMBL" id="CUS43765.1"/>
    </source>
</evidence>
<dbReference type="SUPFAM" id="SSF101874">
    <property type="entry name" value="YceI-like"/>
    <property type="match status" value="1"/>
</dbReference>
<reference evidence="2" key="1">
    <citation type="submission" date="2015-10" db="EMBL/GenBank/DDBJ databases">
        <authorList>
            <person name="Gilbert D.G."/>
        </authorList>
    </citation>
    <scope>NUCLEOTIDE SEQUENCE</scope>
</reference>